<proteinExistence type="predicted"/>
<feature type="compositionally biased region" description="Polar residues" evidence="1">
    <location>
        <begin position="1"/>
        <end position="13"/>
    </location>
</feature>
<reference evidence="2 3" key="1">
    <citation type="journal article" date="2018" name="Front. Plant Sci.">
        <title>Red Clover (Trifolium pratense) and Zigzag Clover (T. medium) - A Picture of Genomic Similarities and Differences.</title>
        <authorList>
            <person name="Dluhosova J."/>
            <person name="Istvanek J."/>
            <person name="Nedelnik J."/>
            <person name="Repkova J."/>
        </authorList>
    </citation>
    <scope>NUCLEOTIDE SEQUENCE [LARGE SCALE GENOMIC DNA]</scope>
    <source>
        <strain evidence="3">cv. 10/8</strain>
        <tissue evidence="2">Leaf</tissue>
    </source>
</reference>
<accession>A0A392TBE5</accession>
<evidence type="ECO:0000313" key="3">
    <source>
        <dbReference type="Proteomes" id="UP000265520"/>
    </source>
</evidence>
<feature type="non-terminal residue" evidence="2">
    <location>
        <position position="1"/>
    </location>
</feature>
<keyword evidence="3" id="KW-1185">Reference proteome</keyword>
<dbReference type="AlphaFoldDB" id="A0A392TBE5"/>
<name>A0A392TBE5_9FABA</name>
<sequence>GQPPQASTSNANANYGMGMTNPASTTSTVGGSGYQLE</sequence>
<comment type="caution">
    <text evidence="2">The sequence shown here is derived from an EMBL/GenBank/DDBJ whole genome shotgun (WGS) entry which is preliminary data.</text>
</comment>
<organism evidence="2 3">
    <name type="scientific">Trifolium medium</name>
    <dbReference type="NCBI Taxonomy" id="97028"/>
    <lineage>
        <taxon>Eukaryota</taxon>
        <taxon>Viridiplantae</taxon>
        <taxon>Streptophyta</taxon>
        <taxon>Embryophyta</taxon>
        <taxon>Tracheophyta</taxon>
        <taxon>Spermatophyta</taxon>
        <taxon>Magnoliopsida</taxon>
        <taxon>eudicotyledons</taxon>
        <taxon>Gunneridae</taxon>
        <taxon>Pentapetalae</taxon>
        <taxon>rosids</taxon>
        <taxon>fabids</taxon>
        <taxon>Fabales</taxon>
        <taxon>Fabaceae</taxon>
        <taxon>Papilionoideae</taxon>
        <taxon>50 kb inversion clade</taxon>
        <taxon>NPAAA clade</taxon>
        <taxon>Hologalegina</taxon>
        <taxon>IRL clade</taxon>
        <taxon>Trifolieae</taxon>
        <taxon>Trifolium</taxon>
    </lineage>
</organism>
<dbReference type="EMBL" id="LXQA010536654">
    <property type="protein sequence ID" value="MCI57884.1"/>
    <property type="molecule type" value="Genomic_DNA"/>
</dbReference>
<feature type="region of interest" description="Disordered" evidence="1">
    <location>
        <begin position="1"/>
        <end position="37"/>
    </location>
</feature>
<evidence type="ECO:0000256" key="1">
    <source>
        <dbReference type="SAM" id="MobiDB-lite"/>
    </source>
</evidence>
<protein>
    <submittedName>
        <fullName evidence="2">Uncharacterized protein</fullName>
    </submittedName>
</protein>
<evidence type="ECO:0000313" key="2">
    <source>
        <dbReference type="EMBL" id="MCI57884.1"/>
    </source>
</evidence>
<dbReference type="Proteomes" id="UP000265520">
    <property type="component" value="Unassembled WGS sequence"/>
</dbReference>